<keyword evidence="1" id="KW-0472">Membrane</keyword>
<evidence type="ECO:0000259" key="2">
    <source>
        <dbReference type="PROSITE" id="PS50206"/>
    </source>
</evidence>
<organism evidence="3">
    <name type="scientific">Desulfobacca acetoxidans</name>
    <dbReference type="NCBI Taxonomy" id="60893"/>
    <lineage>
        <taxon>Bacteria</taxon>
        <taxon>Pseudomonadati</taxon>
        <taxon>Thermodesulfobacteriota</taxon>
        <taxon>Desulfobaccia</taxon>
        <taxon>Desulfobaccales</taxon>
        <taxon>Desulfobaccaceae</taxon>
        <taxon>Desulfobacca</taxon>
    </lineage>
</organism>
<dbReference type="InterPro" id="IPR001763">
    <property type="entry name" value="Rhodanese-like_dom"/>
</dbReference>
<sequence length="173" mass="19716">MKAGNSKLLRFREDLAWAGYLLLLATVFGLAYHWDLVRVAWQGQLQVRLDQMRTERRAVEFKGVKTVTLKEAYDLWKEGQTLFVDARPPEEYADLHIKGALNVPLENLARIKETGILGMPRDRKILVYCSDKRCDLALKLAQHLKSLGFTQVVAFLGGFSAWDEAGYEVDSSR</sequence>
<dbReference type="AlphaFoldDB" id="A0A7C5AMT5"/>
<gene>
    <name evidence="3" type="ORF">ENW48_09600</name>
</gene>
<dbReference type="InterPro" id="IPR050229">
    <property type="entry name" value="GlpE_sulfurtransferase"/>
</dbReference>
<accession>A0A7C5AMT5</accession>
<reference evidence="3" key="1">
    <citation type="journal article" date="2020" name="mSystems">
        <title>Genome- and Community-Level Interaction Insights into Carbon Utilization and Element Cycling Functions of Hydrothermarchaeota in Hydrothermal Sediment.</title>
        <authorList>
            <person name="Zhou Z."/>
            <person name="Liu Y."/>
            <person name="Xu W."/>
            <person name="Pan J."/>
            <person name="Luo Z.H."/>
            <person name="Li M."/>
        </authorList>
    </citation>
    <scope>NUCLEOTIDE SEQUENCE [LARGE SCALE GENOMIC DNA]</scope>
    <source>
        <strain evidence="3">SpSt-853</strain>
    </source>
</reference>
<comment type="caution">
    <text evidence="3">The sequence shown here is derived from an EMBL/GenBank/DDBJ whole genome shotgun (WGS) entry which is preliminary data.</text>
</comment>
<keyword evidence="1" id="KW-1133">Transmembrane helix</keyword>
<evidence type="ECO:0000256" key="1">
    <source>
        <dbReference type="SAM" id="Phobius"/>
    </source>
</evidence>
<dbReference type="Gene3D" id="3.40.250.10">
    <property type="entry name" value="Rhodanese-like domain"/>
    <property type="match status" value="1"/>
</dbReference>
<protein>
    <submittedName>
        <fullName evidence="3">Rhodanese-like domain-containing protein</fullName>
    </submittedName>
</protein>
<dbReference type="InterPro" id="IPR036873">
    <property type="entry name" value="Rhodanese-like_dom_sf"/>
</dbReference>
<feature type="transmembrane region" description="Helical" evidence="1">
    <location>
        <begin position="15"/>
        <end position="34"/>
    </location>
</feature>
<proteinExistence type="predicted"/>
<evidence type="ECO:0000313" key="3">
    <source>
        <dbReference type="EMBL" id="HGZ12455.1"/>
    </source>
</evidence>
<dbReference type="PANTHER" id="PTHR43031">
    <property type="entry name" value="FAD-DEPENDENT OXIDOREDUCTASE"/>
    <property type="match status" value="1"/>
</dbReference>
<dbReference type="PANTHER" id="PTHR43031:SF1">
    <property type="entry name" value="PYRIDINE NUCLEOTIDE-DISULPHIDE OXIDOREDUCTASE"/>
    <property type="match status" value="1"/>
</dbReference>
<dbReference type="SUPFAM" id="SSF52821">
    <property type="entry name" value="Rhodanese/Cell cycle control phosphatase"/>
    <property type="match status" value="1"/>
</dbReference>
<dbReference type="CDD" id="cd00158">
    <property type="entry name" value="RHOD"/>
    <property type="match status" value="1"/>
</dbReference>
<dbReference type="SMART" id="SM00450">
    <property type="entry name" value="RHOD"/>
    <property type="match status" value="1"/>
</dbReference>
<keyword evidence="1" id="KW-0812">Transmembrane</keyword>
<feature type="domain" description="Rhodanese" evidence="2">
    <location>
        <begin position="77"/>
        <end position="171"/>
    </location>
</feature>
<dbReference type="EMBL" id="DTKJ01000064">
    <property type="protein sequence ID" value="HGZ12455.1"/>
    <property type="molecule type" value="Genomic_DNA"/>
</dbReference>
<dbReference type="Pfam" id="PF00581">
    <property type="entry name" value="Rhodanese"/>
    <property type="match status" value="1"/>
</dbReference>
<name>A0A7C5AMT5_9BACT</name>
<dbReference type="PROSITE" id="PS50206">
    <property type="entry name" value="RHODANESE_3"/>
    <property type="match status" value="1"/>
</dbReference>